<organism evidence="1 2">
    <name type="scientific">Strongylus vulgaris</name>
    <name type="common">Blood worm</name>
    <dbReference type="NCBI Taxonomy" id="40348"/>
    <lineage>
        <taxon>Eukaryota</taxon>
        <taxon>Metazoa</taxon>
        <taxon>Ecdysozoa</taxon>
        <taxon>Nematoda</taxon>
        <taxon>Chromadorea</taxon>
        <taxon>Rhabditida</taxon>
        <taxon>Rhabditina</taxon>
        <taxon>Rhabditomorpha</taxon>
        <taxon>Strongyloidea</taxon>
        <taxon>Strongylidae</taxon>
        <taxon>Strongylus</taxon>
    </lineage>
</organism>
<protein>
    <submittedName>
        <fullName evidence="1">Uncharacterized protein</fullName>
    </submittedName>
</protein>
<evidence type="ECO:0000313" key="2">
    <source>
        <dbReference type="Proteomes" id="UP000270094"/>
    </source>
</evidence>
<name>A0A3P7K225_STRVU</name>
<proteinExistence type="predicted"/>
<keyword evidence="2" id="KW-1185">Reference proteome</keyword>
<sequence length="47" mass="5539">MIEFGKYLTKKGLHYAEEDVLESEKNGHLSYTYLNHYDGDCAWVRDV</sequence>
<gene>
    <name evidence="1" type="ORF">SVUK_LOCUS20362</name>
</gene>
<dbReference type="Proteomes" id="UP000270094">
    <property type="component" value="Unassembled WGS sequence"/>
</dbReference>
<dbReference type="EMBL" id="UYYB01139487">
    <property type="protein sequence ID" value="VDM85364.1"/>
    <property type="molecule type" value="Genomic_DNA"/>
</dbReference>
<dbReference type="AlphaFoldDB" id="A0A3P7K225"/>
<accession>A0A3P7K225</accession>
<reference evidence="1 2" key="1">
    <citation type="submission" date="2018-11" db="EMBL/GenBank/DDBJ databases">
        <authorList>
            <consortium name="Pathogen Informatics"/>
        </authorList>
    </citation>
    <scope>NUCLEOTIDE SEQUENCE [LARGE SCALE GENOMIC DNA]</scope>
</reference>
<evidence type="ECO:0000313" key="1">
    <source>
        <dbReference type="EMBL" id="VDM85364.1"/>
    </source>
</evidence>